<dbReference type="GO" id="GO:0016787">
    <property type="term" value="F:hydrolase activity"/>
    <property type="evidence" value="ECO:0007669"/>
    <property type="project" value="UniProtKB-KW"/>
</dbReference>
<dbReference type="InterPro" id="IPR010043">
    <property type="entry name" value="UTase/UR"/>
</dbReference>
<evidence type="ECO:0000256" key="1">
    <source>
        <dbReference type="ARBA" id="ARBA00022679"/>
    </source>
</evidence>
<evidence type="ECO:0000256" key="2">
    <source>
        <dbReference type="ARBA" id="ARBA00022695"/>
    </source>
</evidence>
<keyword evidence="5" id="KW-0460">Magnesium</keyword>
<dbReference type="InterPro" id="IPR003607">
    <property type="entry name" value="HD/PDEase_dom"/>
</dbReference>
<dbReference type="InterPro" id="IPR002934">
    <property type="entry name" value="Polymerase_NTP_transf_dom"/>
</dbReference>
<dbReference type="NCBIfam" id="NF002837">
    <property type="entry name" value="PRK03059.1"/>
    <property type="match status" value="1"/>
</dbReference>
<dbReference type="SUPFAM" id="SSF81593">
    <property type="entry name" value="Nucleotidyltransferase substrate binding subunit/domain"/>
    <property type="match status" value="1"/>
</dbReference>
<dbReference type="PANTHER" id="PTHR47320:SF1">
    <property type="entry name" value="BIFUNCTIONAL URIDYLYLTRANSFERASE_URIDYLYL-REMOVING ENZYME"/>
    <property type="match status" value="1"/>
</dbReference>
<keyword evidence="4" id="KW-0378">Hydrolase</keyword>
<evidence type="ECO:0000259" key="7">
    <source>
        <dbReference type="PROSITE" id="PS51671"/>
    </source>
</evidence>
<dbReference type="EMBL" id="MLJW01001473">
    <property type="protein sequence ID" value="OIQ78084.1"/>
    <property type="molecule type" value="Genomic_DNA"/>
</dbReference>
<feature type="domain" description="ACT" evidence="7">
    <location>
        <begin position="807"/>
        <end position="875"/>
    </location>
</feature>
<dbReference type="GO" id="GO:0008773">
    <property type="term" value="F:[protein-PII] uridylyltransferase activity"/>
    <property type="evidence" value="ECO:0007669"/>
    <property type="project" value="InterPro"/>
</dbReference>
<dbReference type="Pfam" id="PF08335">
    <property type="entry name" value="GlnD_UR_UTase"/>
    <property type="match status" value="1"/>
</dbReference>
<dbReference type="CDD" id="cd00077">
    <property type="entry name" value="HDc"/>
    <property type="match status" value="1"/>
</dbReference>
<name>A0A1J5QDU2_9ZZZZ</name>
<evidence type="ECO:0000313" key="9">
    <source>
        <dbReference type="EMBL" id="OIQ78084.1"/>
    </source>
</evidence>
<reference evidence="9" key="1">
    <citation type="submission" date="2016-10" db="EMBL/GenBank/DDBJ databases">
        <title>Sequence of Gallionella enrichment culture.</title>
        <authorList>
            <person name="Poehlein A."/>
            <person name="Muehling M."/>
            <person name="Daniel R."/>
        </authorList>
    </citation>
    <scope>NUCLEOTIDE SEQUENCE</scope>
</reference>
<comment type="caution">
    <text evidence="9">The sequence shown here is derived from an EMBL/GenBank/DDBJ whole genome shotgun (WGS) entry which is preliminary data.</text>
</comment>
<evidence type="ECO:0000256" key="5">
    <source>
        <dbReference type="ARBA" id="ARBA00022842"/>
    </source>
</evidence>
<dbReference type="PANTHER" id="PTHR47320">
    <property type="entry name" value="BIFUNCTIONAL URIDYLYLTRANSFERASE/URIDYLYL-REMOVING ENZYME"/>
    <property type="match status" value="1"/>
</dbReference>
<dbReference type="InterPro" id="IPR043519">
    <property type="entry name" value="NT_sf"/>
</dbReference>
<dbReference type="SUPFAM" id="SSF109604">
    <property type="entry name" value="HD-domain/PDEase-like"/>
    <property type="match status" value="1"/>
</dbReference>
<feature type="domain" description="ACT" evidence="7">
    <location>
        <begin position="699"/>
        <end position="778"/>
    </location>
</feature>
<evidence type="ECO:0000259" key="8">
    <source>
        <dbReference type="PROSITE" id="PS51831"/>
    </source>
</evidence>
<dbReference type="Gene3D" id="3.30.460.10">
    <property type="entry name" value="Beta Polymerase, domain 2"/>
    <property type="match status" value="1"/>
</dbReference>
<dbReference type="CDD" id="cd05401">
    <property type="entry name" value="NT_GlnE_GlnD_like"/>
    <property type="match status" value="1"/>
</dbReference>
<protein>
    <submittedName>
        <fullName evidence="9">Bifunctional uridylyltransferase/uridylyl-removing enzyme</fullName>
    </submittedName>
</protein>
<evidence type="ECO:0000256" key="6">
    <source>
        <dbReference type="ARBA" id="ARBA00023268"/>
    </source>
</evidence>
<dbReference type="InterPro" id="IPR002912">
    <property type="entry name" value="ACT_dom"/>
</dbReference>
<gene>
    <name evidence="9" type="primary">glnD_11</name>
    <name evidence="9" type="ORF">GALL_402160</name>
</gene>
<keyword evidence="2 9" id="KW-0548">Nucleotidyltransferase</keyword>
<dbReference type="AlphaFoldDB" id="A0A1J5QDU2"/>
<dbReference type="Pfam" id="PF01842">
    <property type="entry name" value="ACT"/>
    <property type="match status" value="1"/>
</dbReference>
<dbReference type="NCBIfam" id="TIGR01693">
    <property type="entry name" value="UTase_glnD"/>
    <property type="match status" value="1"/>
</dbReference>
<dbReference type="SMART" id="SM00471">
    <property type="entry name" value="HDc"/>
    <property type="match status" value="1"/>
</dbReference>
<dbReference type="HAMAP" id="MF_00277">
    <property type="entry name" value="PII_uridylyl_transf"/>
    <property type="match status" value="1"/>
</dbReference>
<dbReference type="InterPro" id="IPR013546">
    <property type="entry name" value="PII_UdlTrfase/GS_AdlTrfase"/>
</dbReference>
<dbReference type="SUPFAM" id="SSF81301">
    <property type="entry name" value="Nucleotidyltransferase"/>
    <property type="match status" value="1"/>
</dbReference>
<keyword evidence="3" id="KW-0677">Repeat</keyword>
<dbReference type="CDD" id="cd04900">
    <property type="entry name" value="ACT_UUR-like_1"/>
    <property type="match status" value="1"/>
</dbReference>
<sequence length="875" mass="97660">MSTVLSEREQSAAAPQADLVQIRQDWKDGRAALLARFAQHPMQVTALLHGLNRLADATLTALWAQAGLPPDAALLAVGGYGRGELFPHSDIDLLLLLPAAQGSDAATDAAAERFITACWDGGLEIGASVRTAQACIDEAEKDITVQTALLESRYLCGNRALAQSMLTAFKHHLDPRAFFLAKTREQQQRHTKYEDTPYALEPNCKESPGGLRDLQVLIWVAEAAGLGRNWKELAASGVITAYAARQVQRHETVIKRIRAHLHVLAGRREDRLVFDQQTAVAKVLGFEATPSKRAGELLMQRYYWAAKAVEQINQIVLLDIEGRLWPKTVAVAQPVVGVEGVEDGRYVSRDGMLEPADPALFAREPWTLLEIFAVFQRAPGVRGLSATALRAIYHARDRMDSAFRHDPRSRAQFLRILQAPQGIVHALRLMNRTSVLGRYLWSFRRIVGQMQHDLFHVYTVDQHILMVVRNMRRFFMPEHAHEYPYCSQLAANFDPPWLLILAALFHDIAKGRGGDHSDLGATEMRKFCKTHSIGAEHTELAVFLVREHLTMSRVAQKEDLSDPEVISAFARRVGDERHLTALYLLTVADIRGTSPKVWNAWKGKLLDSLYRATLRTLGGQAPQPQAELQLRQQEAQRILNLYALPEGAQKALWDTLDMRYFLRNDPQDVAWHTRKLYARVGSQTPVVSARLAPEGEGLEVLVYSPDQPDLFARICGYFDSHGFNILDAKIHTANNGWALDSFVIVSPHTKVHDRDMITLIETSLLGTLKSGGPLPQPHHGRLSRRVRNFPVSPRVGLRPDERGQRWILSITAHDRTGLLFGIAQVLAHHHIDLQLAKISTLGERVEDTFLVTGPGLGDAQVQNAIESELLQAIAD</sequence>
<dbReference type="PROSITE" id="PS51831">
    <property type="entry name" value="HD"/>
    <property type="match status" value="1"/>
</dbReference>
<dbReference type="Pfam" id="PF01966">
    <property type="entry name" value="HD"/>
    <property type="match status" value="1"/>
</dbReference>
<dbReference type="InterPro" id="IPR006674">
    <property type="entry name" value="HD_domain"/>
</dbReference>
<dbReference type="Pfam" id="PF01909">
    <property type="entry name" value="NTP_transf_2"/>
    <property type="match status" value="1"/>
</dbReference>
<keyword evidence="1 9" id="KW-0808">Transferase</keyword>
<evidence type="ECO:0000256" key="3">
    <source>
        <dbReference type="ARBA" id="ARBA00022737"/>
    </source>
</evidence>
<dbReference type="Gene3D" id="1.10.3090.10">
    <property type="entry name" value="cca-adding enzyme, domain 2"/>
    <property type="match status" value="1"/>
</dbReference>
<dbReference type="CDD" id="cd04899">
    <property type="entry name" value="ACT_ACR-UUR-like_2"/>
    <property type="match status" value="1"/>
</dbReference>
<keyword evidence="6" id="KW-0511">Multifunctional enzyme</keyword>
<dbReference type="PIRSF" id="PIRSF006288">
    <property type="entry name" value="PII_uridyltransf"/>
    <property type="match status" value="1"/>
</dbReference>
<feature type="domain" description="HD" evidence="8">
    <location>
        <begin position="460"/>
        <end position="582"/>
    </location>
</feature>
<dbReference type="PROSITE" id="PS51671">
    <property type="entry name" value="ACT"/>
    <property type="match status" value="2"/>
</dbReference>
<organism evidence="9">
    <name type="scientific">mine drainage metagenome</name>
    <dbReference type="NCBI Taxonomy" id="410659"/>
    <lineage>
        <taxon>unclassified sequences</taxon>
        <taxon>metagenomes</taxon>
        <taxon>ecological metagenomes</taxon>
    </lineage>
</organism>
<proteinExistence type="inferred from homology"/>
<dbReference type="InterPro" id="IPR045865">
    <property type="entry name" value="ACT-like_dom_sf"/>
</dbReference>
<dbReference type="SUPFAM" id="SSF55021">
    <property type="entry name" value="ACT-like"/>
    <property type="match status" value="2"/>
</dbReference>
<accession>A0A1J5QDU2</accession>
<evidence type="ECO:0000256" key="4">
    <source>
        <dbReference type="ARBA" id="ARBA00022801"/>
    </source>
</evidence>